<reference evidence="1" key="1">
    <citation type="submission" date="2019-10" db="EMBL/GenBank/DDBJ databases">
        <title>Draft genome sequence of Panacibacter sp. KCS-6.</title>
        <authorList>
            <person name="Yim K.J."/>
        </authorList>
    </citation>
    <scope>NUCLEOTIDE SEQUENCE</scope>
    <source>
        <strain evidence="1">KCS-6</strain>
    </source>
</reference>
<gene>
    <name evidence="1" type="ORF">GD597_21145</name>
</gene>
<keyword evidence="2" id="KW-1185">Reference proteome</keyword>
<organism evidence="1 2">
    <name type="scientific">Limnovirga soli</name>
    <dbReference type="NCBI Taxonomy" id="2656915"/>
    <lineage>
        <taxon>Bacteria</taxon>
        <taxon>Pseudomonadati</taxon>
        <taxon>Bacteroidota</taxon>
        <taxon>Chitinophagia</taxon>
        <taxon>Chitinophagales</taxon>
        <taxon>Chitinophagaceae</taxon>
        <taxon>Limnovirga</taxon>
    </lineage>
</organism>
<proteinExistence type="predicted"/>
<dbReference type="RefSeq" id="WP_171609940.1">
    <property type="nucleotide sequence ID" value="NZ_WHPF01000023.1"/>
</dbReference>
<dbReference type="Proteomes" id="UP000598971">
    <property type="component" value="Unassembled WGS sequence"/>
</dbReference>
<accession>A0A8J8FN95</accession>
<evidence type="ECO:0000313" key="1">
    <source>
        <dbReference type="EMBL" id="NNV57984.1"/>
    </source>
</evidence>
<evidence type="ECO:0000313" key="2">
    <source>
        <dbReference type="Proteomes" id="UP000598971"/>
    </source>
</evidence>
<dbReference type="EMBL" id="WHPF01000023">
    <property type="protein sequence ID" value="NNV57984.1"/>
    <property type="molecule type" value="Genomic_DNA"/>
</dbReference>
<dbReference type="AlphaFoldDB" id="A0A8J8FN95"/>
<name>A0A8J8FN95_9BACT</name>
<protein>
    <submittedName>
        <fullName evidence="1">Uncharacterized protein</fullName>
    </submittedName>
</protein>
<comment type="caution">
    <text evidence="1">The sequence shown here is derived from an EMBL/GenBank/DDBJ whole genome shotgun (WGS) entry which is preliminary data.</text>
</comment>
<sequence length="237" mass="28014">MRYAYHQAKKNWLKEMRISVFHQNLTCDGQFKFALNTSMIDTLKILRQAGFFKQFGSLTDDEILGKILEERKDAFTNNIGYPYDSGSNLSDQELASQDTLKVLHLDLEADVCMENQVYTWLLQRLGEISGRDNILTDVIEEWKSEAGPIELRYKLNGDEKFSQPHYLDDWVDQAFIDTILEEISNVINERFHICLGPEEEWFGQDVTYMRLTIEERNILEERLGWKFFDDFLNRMRE</sequence>